<name>A0A6J7RCQ8_9ZZZZ</name>
<feature type="compositionally biased region" description="Basic residues" evidence="1">
    <location>
        <begin position="121"/>
        <end position="132"/>
    </location>
</feature>
<keyword evidence="2" id="KW-1133">Transmembrane helix</keyword>
<feature type="region of interest" description="Disordered" evidence="1">
    <location>
        <begin position="61"/>
        <end position="98"/>
    </location>
</feature>
<dbReference type="EMBL" id="CAFBPS010000031">
    <property type="protein sequence ID" value="CAB5026527.1"/>
    <property type="molecule type" value="Genomic_DNA"/>
</dbReference>
<dbReference type="AlphaFoldDB" id="A0A6J7RCQ8"/>
<feature type="compositionally biased region" description="Basic and acidic residues" evidence="1">
    <location>
        <begin position="62"/>
        <end position="79"/>
    </location>
</feature>
<feature type="region of interest" description="Disordered" evidence="1">
    <location>
        <begin position="110"/>
        <end position="132"/>
    </location>
</feature>
<proteinExistence type="predicted"/>
<keyword evidence="2" id="KW-0812">Transmembrane</keyword>
<feature type="transmembrane region" description="Helical" evidence="2">
    <location>
        <begin position="6"/>
        <end position="23"/>
    </location>
</feature>
<keyword evidence="2" id="KW-0472">Membrane</keyword>
<organism evidence="3">
    <name type="scientific">freshwater metagenome</name>
    <dbReference type="NCBI Taxonomy" id="449393"/>
    <lineage>
        <taxon>unclassified sequences</taxon>
        <taxon>metagenomes</taxon>
        <taxon>ecological metagenomes</taxon>
    </lineage>
</organism>
<accession>A0A6J7RCQ8</accession>
<protein>
    <submittedName>
        <fullName evidence="3">Unannotated protein</fullName>
    </submittedName>
</protein>
<evidence type="ECO:0000256" key="2">
    <source>
        <dbReference type="SAM" id="Phobius"/>
    </source>
</evidence>
<reference evidence="3" key="1">
    <citation type="submission" date="2020-05" db="EMBL/GenBank/DDBJ databases">
        <authorList>
            <person name="Chiriac C."/>
            <person name="Salcher M."/>
            <person name="Ghai R."/>
            <person name="Kavagutti S V."/>
        </authorList>
    </citation>
    <scope>NUCLEOTIDE SEQUENCE</scope>
</reference>
<sequence>MIKRIVWFISGAIAGIGGALFAGKKVRRTVTGLGPVKVINRAANSTRSRFTSLTDAWTTGKEAMHDKENELKARRDGRVETLSSHSHLDPLQPGDEVLVDGERVEPGRVIVLRQVDDPKQARRSRLSRHRRP</sequence>
<evidence type="ECO:0000313" key="3">
    <source>
        <dbReference type="EMBL" id="CAB5026527.1"/>
    </source>
</evidence>
<evidence type="ECO:0000256" key="1">
    <source>
        <dbReference type="SAM" id="MobiDB-lite"/>
    </source>
</evidence>
<gene>
    <name evidence="3" type="ORF">UFOPK4134_00610</name>
</gene>